<dbReference type="Pfam" id="PF01915">
    <property type="entry name" value="Glyco_hydro_3_C"/>
    <property type="match status" value="1"/>
</dbReference>
<keyword evidence="10" id="KW-0325">Glycoprotein</keyword>
<dbReference type="GO" id="GO:0005576">
    <property type="term" value="C:extracellular region"/>
    <property type="evidence" value="ECO:0007669"/>
    <property type="project" value="UniProtKB-SubCell"/>
</dbReference>
<proteinExistence type="inferred from homology"/>
<dbReference type="GO" id="GO:0008422">
    <property type="term" value="F:beta-glucosidase activity"/>
    <property type="evidence" value="ECO:0007669"/>
    <property type="project" value="UniProtKB-EC"/>
</dbReference>
<keyword evidence="16" id="KW-1185">Reference proteome</keyword>
<comment type="similarity">
    <text evidence="4">Belongs to the glycosyl hydrolase 3 family.</text>
</comment>
<dbReference type="FunFam" id="3.20.20.300:FF:000002">
    <property type="entry name" value="Probable beta-glucosidase"/>
    <property type="match status" value="1"/>
</dbReference>
<keyword evidence="8 15" id="KW-0378">Hydrolase</keyword>
<dbReference type="Gene3D" id="3.40.50.1700">
    <property type="entry name" value="Glycoside hydrolase family 3 C-terminal domain"/>
    <property type="match status" value="1"/>
</dbReference>
<comment type="caution">
    <text evidence="15">The sequence shown here is derived from an EMBL/GenBank/DDBJ whole genome shotgun (WGS) entry which is preliminary data.</text>
</comment>
<dbReference type="InterPro" id="IPR017853">
    <property type="entry name" value="GH"/>
</dbReference>
<protein>
    <recommendedName>
        <fullName evidence="5">beta-glucosidase</fullName>
        <ecNumber evidence="5">3.2.1.21</ecNumber>
    </recommendedName>
</protein>
<dbReference type="FunFam" id="2.60.40.10:FF:000757">
    <property type="entry name" value="Beta-glucosidase G"/>
    <property type="match status" value="1"/>
</dbReference>
<dbReference type="SMART" id="SM01217">
    <property type="entry name" value="Fn3_like"/>
    <property type="match status" value="1"/>
</dbReference>
<evidence type="ECO:0000256" key="12">
    <source>
        <dbReference type="ARBA" id="ARBA00023295"/>
    </source>
</evidence>
<dbReference type="Pfam" id="PF00933">
    <property type="entry name" value="Glyco_hydro_3"/>
    <property type="match status" value="1"/>
</dbReference>
<dbReference type="PANTHER" id="PTHR42715">
    <property type="entry name" value="BETA-GLUCOSIDASE"/>
    <property type="match status" value="1"/>
</dbReference>
<dbReference type="InterPro" id="IPR013783">
    <property type="entry name" value="Ig-like_fold"/>
</dbReference>
<evidence type="ECO:0000259" key="14">
    <source>
        <dbReference type="SMART" id="SM01217"/>
    </source>
</evidence>
<evidence type="ECO:0000256" key="1">
    <source>
        <dbReference type="ARBA" id="ARBA00000448"/>
    </source>
</evidence>
<dbReference type="EMBL" id="ML978123">
    <property type="protein sequence ID" value="KAF2101573.1"/>
    <property type="molecule type" value="Genomic_DNA"/>
</dbReference>
<organism evidence="15 16">
    <name type="scientific">Rhizodiscina lignyota</name>
    <dbReference type="NCBI Taxonomy" id="1504668"/>
    <lineage>
        <taxon>Eukaryota</taxon>
        <taxon>Fungi</taxon>
        <taxon>Dikarya</taxon>
        <taxon>Ascomycota</taxon>
        <taxon>Pezizomycotina</taxon>
        <taxon>Dothideomycetes</taxon>
        <taxon>Pleosporomycetidae</taxon>
        <taxon>Aulographales</taxon>
        <taxon>Rhizodiscinaceae</taxon>
        <taxon>Rhizodiscina</taxon>
    </lineage>
</organism>
<comment type="catalytic activity">
    <reaction evidence="1">
        <text>Hydrolysis of terminal, non-reducing beta-D-glucosyl residues with release of beta-D-glucose.</text>
        <dbReference type="EC" id="3.2.1.21"/>
    </reaction>
</comment>
<dbReference type="SUPFAM" id="SSF51445">
    <property type="entry name" value="(Trans)glycosidases"/>
    <property type="match status" value="1"/>
</dbReference>
<dbReference type="PANTHER" id="PTHR42715:SF5">
    <property type="entry name" value="BETA-GLUCOSIDASE M-RELATED"/>
    <property type="match status" value="1"/>
</dbReference>
<dbReference type="AlphaFoldDB" id="A0A9P4ILP8"/>
<evidence type="ECO:0000256" key="3">
    <source>
        <dbReference type="ARBA" id="ARBA00004987"/>
    </source>
</evidence>
<keyword evidence="12" id="KW-0326">Glycosidase</keyword>
<dbReference type="InterPro" id="IPR050288">
    <property type="entry name" value="Cellulose_deg_GH3"/>
</dbReference>
<evidence type="ECO:0000313" key="15">
    <source>
        <dbReference type="EMBL" id="KAF2101573.1"/>
    </source>
</evidence>
<dbReference type="Gene3D" id="2.60.40.10">
    <property type="entry name" value="Immunoglobulins"/>
    <property type="match status" value="1"/>
</dbReference>
<dbReference type="GO" id="GO:0030245">
    <property type="term" value="P:cellulose catabolic process"/>
    <property type="evidence" value="ECO:0007669"/>
    <property type="project" value="UniProtKB-KW"/>
</dbReference>
<dbReference type="InterPro" id="IPR026891">
    <property type="entry name" value="Fn3-like"/>
</dbReference>
<dbReference type="Pfam" id="PF14310">
    <property type="entry name" value="Fn3-like"/>
    <property type="match status" value="1"/>
</dbReference>
<reference evidence="15" key="1">
    <citation type="journal article" date="2020" name="Stud. Mycol.">
        <title>101 Dothideomycetes genomes: a test case for predicting lifestyles and emergence of pathogens.</title>
        <authorList>
            <person name="Haridas S."/>
            <person name="Albert R."/>
            <person name="Binder M."/>
            <person name="Bloem J."/>
            <person name="Labutti K."/>
            <person name="Salamov A."/>
            <person name="Andreopoulos B."/>
            <person name="Baker S."/>
            <person name="Barry K."/>
            <person name="Bills G."/>
            <person name="Bluhm B."/>
            <person name="Cannon C."/>
            <person name="Castanera R."/>
            <person name="Culley D."/>
            <person name="Daum C."/>
            <person name="Ezra D."/>
            <person name="Gonzalez J."/>
            <person name="Henrissat B."/>
            <person name="Kuo A."/>
            <person name="Liang C."/>
            <person name="Lipzen A."/>
            <person name="Lutzoni F."/>
            <person name="Magnuson J."/>
            <person name="Mondo S."/>
            <person name="Nolan M."/>
            <person name="Ohm R."/>
            <person name="Pangilinan J."/>
            <person name="Park H.-J."/>
            <person name="Ramirez L."/>
            <person name="Alfaro M."/>
            <person name="Sun H."/>
            <person name="Tritt A."/>
            <person name="Yoshinaga Y."/>
            <person name="Zwiers L.-H."/>
            <person name="Turgeon B."/>
            <person name="Goodwin S."/>
            <person name="Spatafora J."/>
            <person name="Crous P."/>
            <person name="Grigoriev I."/>
        </authorList>
    </citation>
    <scope>NUCLEOTIDE SEQUENCE</scope>
    <source>
        <strain evidence="15">CBS 133067</strain>
    </source>
</reference>
<dbReference type="InterPro" id="IPR036962">
    <property type="entry name" value="Glyco_hydro_3_N_sf"/>
</dbReference>
<dbReference type="OrthoDB" id="416222at2759"/>
<dbReference type="InterPro" id="IPR002772">
    <property type="entry name" value="Glyco_hydro_3_C"/>
</dbReference>
<comment type="pathway">
    <text evidence="3">Glycan metabolism; cellulose degradation.</text>
</comment>
<dbReference type="SUPFAM" id="SSF52279">
    <property type="entry name" value="Beta-D-glucan exohydrolase, C-terminal domain"/>
    <property type="match status" value="1"/>
</dbReference>
<dbReference type="Gene3D" id="3.20.20.300">
    <property type="entry name" value="Glycoside hydrolase, family 3, N-terminal domain"/>
    <property type="match status" value="1"/>
</dbReference>
<evidence type="ECO:0000256" key="6">
    <source>
        <dbReference type="ARBA" id="ARBA00022525"/>
    </source>
</evidence>
<evidence type="ECO:0000256" key="13">
    <source>
        <dbReference type="ARBA" id="ARBA00023326"/>
    </source>
</evidence>
<keyword evidence="13" id="KW-0624">Polysaccharide degradation</keyword>
<dbReference type="Proteomes" id="UP000799772">
    <property type="component" value="Unassembled WGS sequence"/>
</dbReference>
<dbReference type="PRINTS" id="PR00133">
    <property type="entry name" value="GLHYDRLASE3"/>
</dbReference>
<sequence>MRPIWSAIVYTGQFSLAQEITDDTYFYGDSPPVYPSPEGKGVGQWAQAYAKAKAFVAKLTIEEKTNLTTGYSDTDNTCSGNIIAIPRLGFPGLCVSDAGNGLRDTDYVSSYPNGISVGASWNKKLAHDRGTYMGAEFKRKGVNTILGPVVGPLGRVVAGGRNWEGFTNDPYLNGMLVANTVTGAQGSGVQTCVKHYIGNEQETNRNPEVNSAGVATQSVSSNIDDTTLHELYLWPFQEAVKAGTASIMCSYNRVNNSYSCQNSKILNGLLKTELGFEGYVMSDWGAQHGGVASANAGLDMVMPNSVLWGQNLTTAVKNGSVKASRLNDMATRIMAAWYLLDQSEGVSSPGIGMKTMTTPHQRVIGISHESSNTILDGAIEGHVLVKNSKNALPMKSPQLVSVFGYDAQVPLWASQYGTITPNQYSAIYNNGTMFTAGGSGKNSPAYVLSPFDAISERAYQGGGSVYWDFSRPDPPVDPTSDACVVFINAWASEGSDRPALRDDFSDGLVLNVAANCSNTIVVIHNAGTRLVDVFQDHPNVTAIIYAHLPGQDTGRGLAMILYGDVSPSGRLPYTVAKNESDYGHLLNATQPEGEFALFSQSNFTEGQFIDYRYFDAHHITPRYEFGFGLSYSKFSYSNLHVQLKGSPSPYPAKASVQPGGNPHLFDVVATASVQVTNSGGMDAMDVPQLYVGFPGPNQPVKQLRAFEKVQIAKGQSTTVTFSLRRKDLSVWDAEAQQWMIPSGTHNIWVGASSRDLPLHTTLTVSGKGYGGSKRAGM</sequence>
<keyword evidence="7" id="KW-0732">Signal</keyword>
<accession>A0A9P4ILP8</accession>
<keyword evidence="6" id="KW-0964">Secreted</keyword>
<evidence type="ECO:0000256" key="4">
    <source>
        <dbReference type="ARBA" id="ARBA00005336"/>
    </source>
</evidence>
<evidence type="ECO:0000256" key="9">
    <source>
        <dbReference type="ARBA" id="ARBA00023001"/>
    </source>
</evidence>
<evidence type="ECO:0000256" key="5">
    <source>
        <dbReference type="ARBA" id="ARBA00012744"/>
    </source>
</evidence>
<evidence type="ECO:0000256" key="7">
    <source>
        <dbReference type="ARBA" id="ARBA00022729"/>
    </source>
</evidence>
<keyword evidence="11" id="KW-0119">Carbohydrate metabolism</keyword>
<dbReference type="InterPro" id="IPR001764">
    <property type="entry name" value="Glyco_hydro_3_N"/>
</dbReference>
<feature type="domain" description="Fibronectin type III-like" evidence="14">
    <location>
        <begin position="685"/>
        <end position="753"/>
    </location>
</feature>
<evidence type="ECO:0000313" key="16">
    <source>
        <dbReference type="Proteomes" id="UP000799772"/>
    </source>
</evidence>
<keyword evidence="9" id="KW-0136">Cellulose degradation</keyword>
<evidence type="ECO:0000256" key="10">
    <source>
        <dbReference type="ARBA" id="ARBA00023180"/>
    </source>
</evidence>
<evidence type="ECO:0000256" key="11">
    <source>
        <dbReference type="ARBA" id="ARBA00023277"/>
    </source>
</evidence>
<name>A0A9P4ILP8_9PEZI</name>
<evidence type="ECO:0000256" key="2">
    <source>
        <dbReference type="ARBA" id="ARBA00004613"/>
    </source>
</evidence>
<dbReference type="EC" id="3.2.1.21" evidence="5"/>
<comment type="subcellular location">
    <subcellularLocation>
        <location evidence="2">Secreted</location>
    </subcellularLocation>
</comment>
<gene>
    <name evidence="15" type="ORF">NA57DRAFT_64323</name>
</gene>
<dbReference type="InterPro" id="IPR036881">
    <property type="entry name" value="Glyco_hydro_3_C_sf"/>
</dbReference>
<evidence type="ECO:0000256" key="8">
    <source>
        <dbReference type="ARBA" id="ARBA00022801"/>
    </source>
</evidence>